<dbReference type="InterPro" id="IPR007110">
    <property type="entry name" value="Ig-like_dom"/>
</dbReference>
<dbReference type="eggNOG" id="ENOG502R0F5">
    <property type="taxonomic scope" value="Eukaryota"/>
</dbReference>
<dbReference type="InParanoid" id="F0V9A7"/>
<reference evidence="2" key="1">
    <citation type="submission" date="2011-02" db="EMBL/GenBank/DDBJ databases">
        <authorList>
            <person name="Aslett M."/>
        </authorList>
    </citation>
    <scope>NUCLEOTIDE SEQUENCE</scope>
    <source>
        <strain evidence="2">Liverpool</strain>
    </source>
</reference>
<name>F0V9A7_NEOCL</name>
<evidence type="ECO:0000313" key="2">
    <source>
        <dbReference type="EMBL" id="CBZ50332.1"/>
    </source>
</evidence>
<dbReference type="VEuPathDB" id="ToxoDB:NCLIV_008050"/>
<reference evidence="3" key="4">
    <citation type="journal article" date="2015" name="PLoS ONE">
        <title>Comprehensive Evaluation of Toxoplasma gondii VEG and Neospora caninum LIV Genomes with Tachyzoite Stage Transcriptome and Proteome Defines Novel Transcript Features.</title>
        <authorList>
            <person name="Ramaprasad A."/>
            <person name="Mourier T."/>
            <person name="Naeem R."/>
            <person name="Malas T.B."/>
            <person name="Moussa E."/>
            <person name="Panigrahi A."/>
            <person name="Vermont S.J."/>
            <person name="Otto T.D."/>
            <person name="Wastling J."/>
            <person name="Pain A."/>
        </authorList>
    </citation>
    <scope>NUCLEOTIDE SEQUENCE</scope>
    <source>
        <strain evidence="3">Liverpool</strain>
    </source>
</reference>
<dbReference type="OrthoDB" id="331660at2759"/>
<feature type="domain" description="Ig-like" evidence="1">
    <location>
        <begin position="1"/>
        <end position="68"/>
    </location>
</feature>
<dbReference type="EMBL" id="FR823383">
    <property type="protein sequence ID" value="CBZ50332.1"/>
    <property type="molecule type" value="Genomic_DNA"/>
</dbReference>
<sequence>MQTSLECTKSIVRQQQTELEWLIKQRDVANRVIAHLRTELDLTKREINEAKHKCVVRNHLVQEPSTVSATGRTSSVGNSSELSKQLRSRSGLWRQIDEIKERNRQLTKETCDLTETVSHLKRLIGEKAEVEQRQSEVRSCCRLPDIAEAVQSCPLF</sequence>
<evidence type="ECO:0000313" key="4">
    <source>
        <dbReference type="Proteomes" id="UP000007494"/>
    </source>
</evidence>
<accession>F0V9A7</accession>
<dbReference type="OMA" id="RYCSVCL"/>
<organism evidence="2 4">
    <name type="scientific">Neospora caninum (strain Liverpool)</name>
    <dbReference type="NCBI Taxonomy" id="572307"/>
    <lineage>
        <taxon>Eukaryota</taxon>
        <taxon>Sar</taxon>
        <taxon>Alveolata</taxon>
        <taxon>Apicomplexa</taxon>
        <taxon>Conoidasida</taxon>
        <taxon>Coccidia</taxon>
        <taxon>Eucoccidiorida</taxon>
        <taxon>Eimeriorina</taxon>
        <taxon>Sarcocystidae</taxon>
        <taxon>Neospora</taxon>
    </lineage>
</organism>
<dbReference type="RefSeq" id="XP_003880366.1">
    <property type="nucleotide sequence ID" value="XM_003880317.1"/>
</dbReference>
<reference evidence="2" key="2">
    <citation type="submission" date="2011-03" db="EMBL/GenBank/DDBJ databases">
        <title>Comparative genomics and transcriptomics of Neospora caninum and Toxoplasma gondii.</title>
        <authorList>
            <person name="Reid A.J."/>
            <person name="Sohal A."/>
            <person name="Harris D."/>
            <person name="Quail M."/>
            <person name="Sanders M."/>
            <person name="Berriman M."/>
            <person name="Wastling J.M."/>
            <person name="Pain A."/>
        </authorList>
    </citation>
    <scope>NUCLEOTIDE SEQUENCE</scope>
    <source>
        <strain evidence="2">Liverpool</strain>
    </source>
</reference>
<proteinExistence type="predicted"/>
<dbReference type="EMBL" id="LN714477">
    <property type="protein sequence ID" value="CEL64938.1"/>
    <property type="molecule type" value="Genomic_DNA"/>
</dbReference>
<dbReference type="GeneID" id="13441358"/>
<dbReference type="AlphaFoldDB" id="F0V9A7"/>
<evidence type="ECO:0000313" key="3">
    <source>
        <dbReference type="EMBL" id="CEL64938.1"/>
    </source>
</evidence>
<reference evidence="4" key="3">
    <citation type="journal article" date="2012" name="PLoS Pathog.">
        <title>Comparative genomics of the apicomplexan parasites Toxoplasma gondii and Neospora caninum: Coccidia differing in host range and transmission strategy.</title>
        <authorList>
            <person name="Reid A.J."/>
            <person name="Vermont S.J."/>
            <person name="Cotton J.A."/>
            <person name="Harris D."/>
            <person name="Hill-Cawthorne G.A."/>
            <person name="Konen-Waisman S."/>
            <person name="Latham S.M."/>
            <person name="Mourier T."/>
            <person name="Norton R."/>
            <person name="Quail M.A."/>
            <person name="Sanders M."/>
            <person name="Shanmugam D."/>
            <person name="Sohal A."/>
            <person name="Wasmuth J.D."/>
            <person name="Brunk B."/>
            <person name="Grigg M.E."/>
            <person name="Howard J.C."/>
            <person name="Parkinson J."/>
            <person name="Roos D.S."/>
            <person name="Trees A.J."/>
            <person name="Berriman M."/>
            <person name="Pain A."/>
            <person name="Wastling J.M."/>
        </authorList>
    </citation>
    <scope>NUCLEOTIDE SEQUENCE [LARGE SCALE GENOMIC DNA]</scope>
    <source>
        <strain evidence="4">Liverpool</strain>
    </source>
</reference>
<gene>
    <name evidence="3" type="ORF">BN1204_008050</name>
    <name evidence="2" type="ORF">NCLIV_008050</name>
</gene>
<protein>
    <recommendedName>
        <fullName evidence="1">Ig-like domain-containing protein</fullName>
    </recommendedName>
</protein>
<dbReference type="Proteomes" id="UP000007494">
    <property type="component" value="Chromosome III"/>
</dbReference>
<evidence type="ECO:0000259" key="1">
    <source>
        <dbReference type="PROSITE" id="PS50835"/>
    </source>
</evidence>
<dbReference type="PROSITE" id="PS50835">
    <property type="entry name" value="IG_LIKE"/>
    <property type="match status" value="1"/>
</dbReference>
<keyword evidence="4" id="KW-1185">Reference proteome</keyword>